<evidence type="ECO:0000313" key="4">
    <source>
        <dbReference type="EMBL" id="KAL3806097.1"/>
    </source>
</evidence>
<comment type="similarity">
    <text evidence="1">Belongs to the IMPACT family.</text>
</comment>
<dbReference type="Pfam" id="PF01205">
    <property type="entry name" value="Impact_N"/>
    <property type="match status" value="1"/>
</dbReference>
<dbReference type="Gene3D" id="3.30.230.30">
    <property type="entry name" value="Impact, N-terminal domain"/>
    <property type="match status" value="1"/>
</dbReference>
<dbReference type="InterPro" id="IPR016135">
    <property type="entry name" value="UBQ-conjugating_enzyme/RWD"/>
</dbReference>
<dbReference type="Gene3D" id="3.10.110.10">
    <property type="entry name" value="Ubiquitin Conjugating Enzyme"/>
    <property type="match status" value="1"/>
</dbReference>
<evidence type="ECO:0000256" key="1">
    <source>
        <dbReference type="ARBA" id="ARBA00007665"/>
    </source>
</evidence>
<comment type="caution">
    <text evidence="4">The sequence shown here is derived from an EMBL/GenBank/DDBJ whole genome shotgun (WGS) entry which is preliminary data.</text>
</comment>
<evidence type="ECO:0000256" key="2">
    <source>
        <dbReference type="SAM" id="MobiDB-lite"/>
    </source>
</evidence>
<dbReference type="InterPro" id="IPR023582">
    <property type="entry name" value="Impact"/>
</dbReference>
<organism evidence="4 5">
    <name type="scientific">Cyclostephanos tholiformis</name>
    <dbReference type="NCBI Taxonomy" id="382380"/>
    <lineage>
        <taxon>Eukaryota</taxon>
        <taxon>Sar</taxon>
        <taxon>Stramenopiles</taxon>
        <taxon>Ochrophyta</taxon>
        <taxon>Bacillariophyta</taxon>
        <taxon>Coscinodiscophyceae</taxon>
        <taxon>Thalassiosirophycidae</taxon>
        <taxon>Stephanodiscales</taxon>
        <taxon>Stephanodiscaceae</taxon>
        <taxon>Cyclostephanos</taxon>
    </lineage>
</organism>
<dbReference type="PANTHER" id="PTHR16301">
    <property type="entry name" value="IMPACT-RELATED"/>
    <property type="match status" value="1"/>
</dbReference>
<dbReference type="InterPro" id="IPR001498">
    <property type="entry name" value="Impact_N"/>
</dbReference>
<gene>
    <name evidence="4" type="ORF">ACHAXA_002468</name>
</gene>
<evidence type="ECO:0000313" key="5">
    <source>
        <dbReference type="Proteomes" id="UP001530377"/>
    </source>
</evidence>
<feature type="compositionally biased region" description="Basic and acidic residues" evidence="2">
    <location>
        <begin position="218"/>
        <end position="227"/>
    </location>
</feature>
<keyword evidence="5" id="KW-1185">Reference proteome</keyword>
<name>A0ABD3R0P4_9STRA</name>
<dbReference type="EMBL" id="JALLPB020000894">
    <property type="protein sequence ID" value="KAL3806097.1"/>
    <property type="molecule type" value="Genomic_DNA"/>
</dbReference>
<sequence length="389" mass="42268">MEEEGGGDIQQRRAEELEALRAYYGDDLIVSDDPASSFLSSSSGAVIVGAQRPPPPPNDCSWYLRLRRRRRRRLRHDEGGRKDDDFNNDVGGAASIIGLEPTLEIRLSSSYPLGDVPPEPILHNVMMDPNSMRDLLRRLGEMYECGCDIGIAWGDACIETLEGGNMTCAFFDVARGGGGGGGRRSAEMAGGTRNDASNDGGDGGGGGDSTGPTRTTRRLGDVVDGRTRTFVPPNGTRYGQPIRHFPSDIVSPNSAHRVNITRTRPFKPPRSGPAELMIAHVCRVDCIEQVQWALAELLFNDGKVQTAAHNMFAYRFRRKDDGTLVCDNDDDGERGSGNKLASLLDVSRAENVLVVVSRWFGGVRLGSSRFKWIASVARDGLELGGFIKG</sequence>
<proteinExistence type="inferred from homology"/>
<dbReference type="InterPro" id="IPR020568">
    <property type="entry name" value="Ribosomal_Su5_D2-typ_SF"/>
</dbReference>
<feature type="domain" description="Impact N-terminal" evidence="3">
    <location>
        <begin position="278"/>
        <end position="380"/>
    </location>
</feature>
<accession>A0ABD3R0P4</accession>
<dbReference type="PANTHER" id="PTHR16301:SF25">
    <property type="entry name" value="PROTEIN IMPACT"/>
    <property type="match status" value="1"/>
</dbReference>
<dbReference type="InterPro" id="IPR036956">
    <property type="entry name" value="Impact_N_sf"/>
</dbReference>
<evidence type="ECO:0000259" key="3">
    <source>
        <dbReference type="Pfam" id="PF01205"/>
    </source>
</evidence>
<dbReference type="Proteomes" id="UP001530377">
    <property type="component" value="Unassembled WGS sequence"/>
</dbReference>
<dbReference type="AlphaFoldDB" id="A0ABD3R0P4"/>
<reference evidence="4 5" key="1">
    <citation type="submission" date="2024-10" db="EMBL/GenBank/DDBJ databases">
        <title>Updated reference genomes for cyclostephanoid diatoms.</title>
        <authorList>
            <person name="Roberts W.R."/>
            <person name="Alverson A.J."/>
        </authorList>
    </citation>
    <scope>NUCLEOTIDE SEQUENCE [LARGE SCALE GENOMIC DNA]</scope>
    <source>
        <strain evidence="4 5">AJA228-03</strain>
    </source>
</reference>
<protein>
    <recommendedName>
        <fullName evidence="3">Impact N-terminal domain-containing protein</fullName>
    </recommendedName>
</protein>
<feature type="compositionally biased region" description="Gly residues" evidence="2">
    <location>
        <begin position="200"/>
        <end position="209"/>
    </location>
</feature>
<dbReference type="SUPFAM" id="SSF54211">
    <property type="entry name" value="Ribosomal protein S5 domain 2-like"/>
    <property type="match status" value="1"/>
</dbReference>
<feature type="region of interest" description="Disordered" evidence="2">
    <location>
        <begin position="179"/>
        <end position="250"/>
    </location>
</feature>